<reference evidence="4" key="1">
    <citation type="journal article" date="2019" name="Int. J. Syst. Evol. Microbiol.">
        <title>The Global Catalogue of Microorganisms (GCM) 10K type strain sequencing project: providing services to taxonomists for standard genome sequencing and annotation.</title>
        <authorList>
            <consortium name="The Broad Institute Genomics Platform"/>
            <consortium name="The Broad Institute Genome Sequencing Center for Infectious Disease"/>
            <person name="Wu L."/>
            <person name="Ma J."/>
        </authorList>
    </citation>
    <scope>NUCLEOTIDE SEQUENCE [LARGE SCALE GENOMIC DNA]</scope>
    <source>
        <strain evidence="4">JCM 14718</strain>
    </source>
</reference>
<feature type="domain" description="AMP-binding enzyme C-terminal" evidence="2">
    <location>
        <begin position="430"/>
        <end position="505"/>
    </location>
</feature>
<dbReference type="SUPFAM" id="SSF56801">
    <property type="entry name" value="Acetyl-CoA synthetase-like"/>
    <property type="match status" value="1"/>
</dbReference>
<dbReference type="InterPro" id="IPR045851">
    <property type="entry name" value="AMP-bd_C_sf"/>
</dbReference>
<dbReference type="Gene3D" id="3.40.50.12780">
    <property type="entry name" value="N-terminal domain of ligase-like"/>
    <property type="match status" value="1"/>
</dbReference>
<gene>
    <name evidence="3" type="ORF">GCM10009765_41130</name>
</gene>
<dbReference type="InterPro" id="IPR025110">
    <property type="entry name" value="AMP-bd_C"/>
</dbReference>
<comment type="caution">
    <text evidence="3">The sequence shown here is derived from an EMBL/GenBank/DDBJ whole genome shotgun (WGS) entry which is preliminary data.</text>
</comment>
<dbReference type="PANTHER" id="PTHR43767">
    <property type="entry name" value="LONG-CHAIN-FATTY-ACID--COA LIGASE"/>
    <property type="match status" value="1"/>
</dbReference>
<protein>
    <submittedName>
        <fullName evidence="3">Acyl-CoA synthetase</fullName>
    </submittedName>
</protein>
<dbReference type="InterPro" id="IPR020845">
    <property type="entry name" value="AMP-binding_CS"/>
</dbReference>
<organism evidence="3 4">
    <name type="scientific">Fodinicola feengrottensis</name>
    <dbReference type="NCBI Taxonomy" id="435914"/>
    <lineage>
        <taxon>Bacteria</taxon>
        <taxon>Bacillati</taxon>
        <taxon>Actinomycetota</taxon>
        <taxon>Actinomycetes</taxon>
        <taxon>Mycobacteriales</taxon>
        <taxon>Fodinicola</taxon>
    </lineage>
</organism>
<evidence type="ECO:0000259" key="1">
    <source>
        <dbReference type="Pfam" id="PF00501"/>
    </source>
</evidence>
<sequence length="518" mass="56376">MNESLATILETIADLRADRLAISQGDRRLTWAELDNRAARLAAYLAGHGIGPGSRVAIALYNGPEYIESVFAVLKLRGVPVNVNYRYRSTEMREILAGSGARAVVLDESLKERFDAVRDDLPRLRTFLVVGAVGTYEEALGDPAPRIGRSGDDLWVTYTGGTTGSPKAVVTRHSWVYKVCTVNGFTLLGQPVPDTLEDLRAATRKVSGDQLVYLPAPPLMHATGMYTTLGGLVASGRIVYLAGKSYDPAEVARTIERERVDTMSIVGDVFARPLADELDAHPYDISSLKRIVSVGLAWSKEIKTRLLAHGDILCREMVAATEGGPFAFSEMTREKPAELRLAPGARVVDENNRDVEPGSGQTGIMAAPADNFVHYEGDPDRTELTFRRFDGQRWAMPGDLATVRADGTVHLLGRGSGVINTGGEKVHAEEVEQVVARHPAVREAVVVGAPDMQWGQVVVAIVQLQPDATLDLAALAAHVSDFLAAYKKPRRLLIVPEIRRSPAGKVDMRWIRDEIVTS</sequence>
<dbReference type="RefSeq" id="WP_344311860.1">
    <property type="nucleotide sequence ID" value="NZ_BAAANY010000014.1"/>
</dbReference>
<evidence type="ECO:0000259" key="2">
    <source>
        <dbReference type="Pfam" id="PF13193"/>
    </source>
</evidence>
<accession>A0ABP4TG47</accession>
<dbReference type="InterPro" id="IPR042099">
    <property type="entry name" value="ANL_N_sf"/>
</dbReference>
<dbReference type="EMBL" id="BAAANY010000014">
    <property type="protein sequence ID" value="GAA1687338.1"/>
    <property type="molecule type" value="Genomic_DNA"/>
</dbReference>
<dbReference type="PROSITE" id="PS00455">
    <property type="entry name" value="AMP_BINDING"/>
    <property type="match status" value="1"/>
</dbReference>
<dbReference type="InterPro" id="IPR000873">
    <property type="entry name" value="AMP-dep_synth/lig_dom"/>
</dbReference>
<name>A0ABP4TG47_9ACTN</name>
<evidence type="ECO:0000313" key="4">
    <source>
        <dbReference type="Proteomes" id="UP001500618"/>
    </source>
</evidence>
<dbReference type="Pfam" id="PF00501">
    <property type="entry name" value="AMP-binding"/>
    <property type="match status" value="1"/>
</dbReference>
<evidence type="ECO:0000313" key="3">
    <source>
        <dbReference type="EMBL" id="GAA1687338.1"/>
    </source>
</evidence>
<dbReference type="InterPro" id="IPR050237">
    <property type="entry name" value="ATP-dep_AMP-bd_enzyme"/>
</dbReference>
<dbReference type="Gene3D" id="3.30.300.30">
    <property type="match status" value="1"/>
</dbReference>
<keyword evidence="4" id="KW-1185">Reference proteome</keyword>
<dbReference type="PANTHER" id="PTHR43767:SF1">
    <property type="entry name" value="NONRIBOSOMAL PEPTIDE SYNTHASE PES1 (EUROFUNG)-RELATED"/>
    <property type="match status" value="1"/>
</dbReference>
<dbReference type="Proteomes" id="UP001500618">
    <property type="component" value="Unassembled WGS sequence"/>
</dbReference>
<feature type="domain" description="AMP-dependent synthetase/ligase" evidence="1">
    <location>
        <begin position="12"/>
        <end position="359"/>
    </location>
</feature>
<proteinExistence type="predicted"/>
<dbReference type="Pfam" id="PF13193">
    <property type="entry name" value="AMP-binding_C"/>
    <property type="match status" value="1"/>
</dbReference>